<name>A0A8X6GDU8_TRICU</name>
<evidence type="ECO:0000313" key="2">
    <source>
        <dbReference type="Proteomes" id="UP000887116"/>
    </source>
</evidence>
<protein>
    <submittedName>
        <fullName evidence="1">Uncharacterized protein</fullName>
    </submittedName>
</protein>
<comment type="caution">
    <text evidence="1">The sequence shown here is derived from an EMBL/GenBank/DDBJ whole genome shotgun (WGS) entry which is preliminary data.</text>
</comment>
<dbReference type="AlphaFoldDB" id="A0A8X6GDU8"/>
<evidence type="ECO:0000313" key="1">
    <source>
        <dbReference type="EMBL" id="GFR01139.1"/>
    </source>
</evidence>
<keyword evidence="2" id="KW-1185">Reference proteome</keyword>
<dbReference type="OrthoDB" id="10632908at2759"/>
<organism evidence="1 2">
    <name type="scientific">Trichonephila clavata</name>
    <name type="common">Joro spider</name>
    <name type="synonym">Nephila clavata</name>
    <dbReference type="NCBI Taxonomy" id="2740835"/>
    <lineage>
        <taxon>Eukaryota</taxon>
        <taxon>Metazoa</taxon>
        <taxon>Ecdysozoa</taxon>
        <taxon>Arthropoda</taxon>
        <taxon>Chelicerata</taxon>
        <taxon>Arachnida</taxon>
        <taxon>Araneae</taxon>
        <taxon>Araneomorphae</taxon>
        <taxon>Entelegynae</taxon>
        <taxon>Araneoidea</taxon>
        <taxon>Nephilidae</taxon>
        <taxon>Trichonephila</taxon>
    </lineage>
</organism>
<dbReference type="Proteomes" id="UP000887116">
    <property type="component" value="Unassembled WGS sequence"/>
</dbReference>
<proteinExistence type="predicted"/>
<accession>A0A8X6GDU8</accession>
<gene>
    <name evidence="1" type="ORF">TNCT_457641</name>
</gene>
<dbReference type="EMBL" id="BMAO01015337">
    <property type="protein sequence ID" value="GFR01139.1"/>
    <property type="molecule type" value="Genomic_DNA"/>
</dbReference>
<sequence length="176" mass="20017">MGQDYLEYYEMYTEALKNEASNDLEEKMLEFSLRRDHLYSFFPDVEMETGNRFIISLTAEVISSADASLLTELRLEAIPLTFDRQEELSLDVEKLSLKKELDQSSEVHVIDIAEVSYRTSLGNHILNLKRLVSSNTENSSSGESSHSGSICLFTSLRCLKLKVEHAISLLESLEIE</sequence>
<reference evidence="1" key="1">
    <citation type="submission" date="2020-07" db="EMBL/GenBank/DDBJ databases">
        <title>Multicomponent nature underlies the extraordinary mechanical properties of spider dragline silk.</title>
        <authorList>
            <person name="Kono N."/>
            <person name="Nakamura H."/>
            <person name="Mori M."/>
            <person name="Yoshida Y."/>
            <person name="Ohtoshi R."/>
            <person name="Malay A.D."/>
            <person name="Moran D.A.P."/>
            <person name="Tomita M."/>
            <person name="Numata K."/>
            <person name="Arakawa K."/>
        </authorList>
    </citation>
    <scope>NUCLEOTIDE SEQUENCE</scope>
</reference>